<evidence type="ECO:0000313" key="5">
    <source>
        <dbReference type="EMBL" id="KAK0508065.1"/>
    </source>
</evidence>
<dbReference type="InterPro" id="IPR011990">
    <property type="entry name" value="TPR-like_helical_dom_sf"/>
</dbReference>
<dbReference type="Gene3D" id="1.25.40.20">
    <property type="entry name" value="Ankyrin repeat-containing domain"/>
    <property type="match status" value="3"/>
</dbReference>
<feature type="compositionally biased region" description="Polar residues" evidence="4">
    <location>
        <begin position="238"/>
        <end position="256"/>
    </location>
</feature>
<feature type="compositionally biased region" description="Low complexity" evidence="4">
    <location>
        <begin position="983"/>
        <end position="1010"/>
    </location>
</feature>
<feature type="repeat" description="ANK" evidence="3">
    <location>
        <begin position="899"/>
        <end position="931"/>
    </location>
</feature>
<dbReference type="PANTHER" id="PTHR24171:SF8">
    <property type="entry name" value="BRCA1-ASSOCIATED RING DOMAIN PROTEIN 1"/>
    <property type="match status" value="1"/>
</dbReference>
<evidence type="ECO:0000256" key="3">
    <source>
        <dbReference type="PROSITE-ProRule" id="PRU00023"/>
    </source>
</evidence>
<evidence type="ECO:0000256" key="2">
    <source>
        <dbReference type="ARBA" id="ARBA00023043"/>
    </source>
</evidence>
<feature type="region of interest" description="Disordered" evidence="4">
    <location>
        <begin position="380"/>
        <end position="400"/>
    </location>
</feature>
<feature type="repeat" description="ANK" evidence="3">
    <location>
        <begin position="766"/>
        <end position="798"/>
    </location>
</feature>
<dbReference type="PANTHER" id="PTHR24171">
    <property type="entry name" value="ANKYRIN REPEAT DOMAIN-CONTAINING PROTEIN 39-RELATED"/>
    <property type="match status" value="1"/>
</dbReference>
<name>A0AA39V6H1_9LECA</name>
<dbReference type="AlphaFoldDB" id="A0AA39V6H1"/>
<organism evidence="5 6">
    <name type="scientific">Cladonia borealis</name>
    <dbReference type="NCBI Taxonomy" id="184061"/>
    <lineage>
        <taxon>Eukaryota</taxon>
        <taxon>Fungi</taxon>
        <taxon>Dikarya</taxon>
        <taxon>Ascomycota</taxon>
        <taxon>Pezizomycotina</taxon>
        <taxon>Lecanoromycetes</taxon>
        <taxon>OSLEUM clade</taxon>
        <taxon>Lecanoromycetidae</taxon>
        <taxon>Lecanorales</taxon>
        <taxon>Lecanorineae</taxon>
        <taxon>Cladoniaceae</taxon>
        <taxon>Cladonia</taxon>
    </lineage>
</organism>
<dbReference type="PROSITE" id="PS50297">
    <property type="entry name" value="ANK_REP_REGION"/>
    <property type="match status" value="7"/>
</dbReference>
<dbReference type="Pfam" id="PF00023">
    <property type="entry name" value="Ank"/>
    <property type="match status" value="2"/>
</dbReference>
<feature type="compositionally biased region" description="Basic and acidic residues" evidence="4">
    <location>
        <begin position="751"/>
        <end position="763"/>
    </location>
</feature>
<dbReference type="GO" id="GO:0085020">
    <property type="term" value="P:protein K6-linked ubiquitination"/>
    <property type="evidence" value="ECO:0007669"/>
    <property type="project" value="TreeGrafter"/>
</dbReference>
<evidence type="ECO:0000256" key="1">
    <source>
        <dbReference type="ARBA" id="ARBA00022737"/>
    </source>
</evidence>
<dbReference type="SUPFAM" id="SSF48403">
    <property type="entry name" value="Ankyrin repeat"/>
    <property type="match status" value="1"/>
</dbReference>
<dbReference type="InterPro" id="IPR036770">
    <property type="entry name" value="Ankyrin_rpt-contain_sf"/>
</dbReference>
<feature type="region of interest" description="Disordered" evidence="4">
    <location>
        <begin position="734"/>
        <end position="768"/>
    </location>
</feature>
<reference evidence="5" key="1">
    <citation type="submission" date="2023-03" db="EMBL/GenBank/DDBJ databases">
        <title>Complete genome of Cladonia borealis.</title>
        <authorList>
            <person name="Park H."/>
        </authorList>
    </citation>
    <scope>NUCLEOTIDE SEQUENCE</scope>
    <source>
        <strain evidence="5">ANT050790</strain>
    </source>
</reference>
<dbReference type="Proteomes" id="UP001166286">
    <property type="component" value="Unassembled WGS sequence"/>
</dbReference>
<dbReference type="PROSITE" id="PS50088">
    <property type="entry name" value="ANK_REPEAT"/>
    <property type="match status" value="8"/>
</dbReference>
<accession>A0AA39V6H1</accession>
<dbReference type="InterPro" id="IPR002110">
    <property type="entry name" value="Ankyrin_rpt"/>
</dbReference>
<evidence type="ECO:0000256" key="4">
    <source>
        <dbReference type="SAM" id="MobiDB-lite"/>
    </source>
</evidence>
<feature type="compositionally biased region" description="Polar residues" evidence="4">
    <location>
        <begin position="278"/>
        <end position="288"/>
    </location>
</feature>
<protein>
    <recommendedName>
        <fullName evidence="7">Ankyrin repeat protein</fullName>
    </recommendedName>
</protein>
<proteinExistence type="predicted"/>
<keyword evidence="6" id="KW-1185">Reference proteome</keyword>
<feature type="compositionally biased region" description="Basic and acidic residues" evidence="4">
    <location>
        <begin position="302"/>
        <end position="312"/>
    </location>
</feature>
<dbReference type="Pfam" id="PF12796">
    <property type="entry name" value="Ank_2"/>
    <property type="match status" value="2"/>
</dbReference>
<comment type="caution">
    <text evidence="5">The sequence shown here is derived from an EMBL/GenBank/DDBJ whole genome shotgun (WGS) entry which is preliminary data.</text>
</comment>
<feature type="repeat" description="ANK" evidence="3">
    <location>
        <begin position="638"/>
        <end position="670"/>
    </location>
</feature>
<feature type="repeat" description="ANK" evidence="3">
    <location>
        <begin position="703"/>
        <end position="735"/>
    </location>
</feature>
<dbReference type="Gene3D" id="1.25.40.10">
    <property type="entry name" value="Tetratricopeptide repeat domain"/>
    <property type="match status" value="1"/>
</dbReference>
<feature type="region of interest" description="Disordered" evidence="4">
    <location>
        <begin position="222"/>
        <end position="367"/>
    </location>
</feature>
<keyword evidence="1" id="KW-0677">Repeat</keyword>
<feature type="region of interest" description="Disordered" evidence="4">
    <location>
        <begin position="957"/>
        <end position="1010"/>
    </location>
</feature>
<gene>
    <name evidence="5" type="ORF">JMJ35_009149</name>
</gene>
<feature type="compositionally biased region" description="Polar residues" evidence="4">
    <location>
        <begin position="381"/>
        <end position="391"/>
    </location>
</feature>
<evidence type="ECO:0008006" key="7">
    <source>
        <dbReference type="Google" id="ProtNLM"/>
    </source>
</evidence>
<feature type="repeat" description="ANK" evidence="3">
    <location>
        <begin position="671"/>
        <end position="703"/>
    </location>
</feature>
<dbReference type="GO" id="GO:0004842">
    <property type="term" value="F:ubiquitin-protein transferase activity"/>
    <property type="evidence" value="ECO:0007669"/>
    <property type="project" value="TreeGrafter"/>
</dbReference>
<evidence type="ECO:0000313" key="6">
    <source>
        <dbReference type="Proteomes" id="UP001166286"/>
    </source>
</evidence>
<keyword evidence="2 3" id="KW-0040">ANK repeat</keyword>
<dbReference type="SUPFAM" id="SSF48452">
    <property type="entry name" value="TPR-like"/>
    <property type="match status" value="1"/>
</dbReference>
<feature type="repeat" description="ANK" evidence="3">
    <location>
        <begin position="832"/>
        <end position="865"/>
    </location>
</feature>
<dbReference type="EMBL" id="JAFEKC020000021">
    <property type="protein sequence ID" value="KAK0508065.1"/>
    <property type="molecule type" value="Genomic_DNA"/>
</dbReference>
<feature type="repeat" description="ANK" evidence="3">
    <location>
        <begin position="866"/>
        <end position="898"/>
    </location>
</feature>
<dbReference type="SMART" id="SM00248">
    <property type="entry name" value="ANK"/>
    <property type="match status" value="8"/>
</dbReference>
<feature type="repeat" description="ANK" evidence="3">
    <location>
        <begin position="799"/>
        <end position="831"/>
    </location>
</feature>
<sequence>MAAAPTVGSPTPRIAHLCDVVLENLRSLADTSVSADDTVKVFRSEIQTFRKFLDLIERVRRANPPRMAFEDDHFNDVKALLDRCRSTLSRLCELLAAMRGKNYEAASPDPSRELRWDLNAPEIAALRTSMGFYTQTLQMSLQTVKLVYQWKSQLPQDGIYFQHKGLSQAIQTLRDSMANREGIPARDPQQSPLEEGTFMYDIEKCIFSAEAIMSITTTTVYDDLASPSSPYRPEPLRTGTTRDASSDSRSPISPLNQEDMPSPLRLAPPQHRADRSRNSTSEDGTSPTVYELDASPSLRPSRPREQDCVLRDRRAKPGQTNSPNVVEETYSSHRSHQPDTQSPGRTEELVPRRQRKAEASGAFQKRSDVAKDSQILFRISDIQNERSGNSDSDGDSFVDPEPDFVDGFSAIVYLELITAAQQDLQNELDAGKYDKAEQIHRKAMKYYTDREKKLNIPFENQTEMHEILADIYHKQGQLDKAKRVLNRLLMQEKTETDRKWRLYHTLAEIFKAQNRLPEAEKYAKRAYIGREKSLEKGNRLILQSVSLLISIYEQQGETETAEAFKKVYRSESALSQQPHFSRDRTDVVSYRSGSIISHQSQPGSTSTNREDAILNKNRVRWAPDAWGDASSINAHTKSGETPMIAAIVTGDDELVRLMLQRGADVEARCADQMTPLMHAISHGYNSIAELLLSHGAQVDAPTSGWTPLHRASDLVNISMVTTLLAHDADIEAKSPKDFSRKKHPLGVLKSSKVDDSDDDHSSSTDRGWTPLLRAACNGEDKMVQLLLDKSADIEARNPTNGTPLIVACERHHDAVVDMLLINGADVHAEDDFGWKPIHRALVNKGGELIAGLLLSRDANVNAHDTYRKTPLHHAIEKGDDQMVRFLLNAGADIEARDIAERTPLHTAIEARLEIMVHILLDNGADADAMDKGGRNALVAATHAPRKSPEIIALLSKERKRRKSTNIPKRGSIGGSIERDPSRKASVSASSVSRTSSSSSWWSIRSNKQKR</sequence>